<dbReference type="PANTHER" id="PTHR33309:SF1">
    <property type="entry name" value="MYB_SANT-LIKE DNA-BINDING DOMAIN-CONTAINING PROTEIN"/>
    <property type="match status" value="1"/>
</dbReference>
<feature type="coiled-coil region" evidence="1">
    <location>
        <begin position="197"/>
        <end position="224"/>
    </location>
</feature>
<organism evidence="3 4">
    <name type="scientific">Porites lobata</name>
    <dbReference type="NCBI Taxonomy" id="104759"/>
    <lineage>
        <taxon>Eukaryota</taxon>
        <taxon>Metazoa</taxon>
        <taxon>Cnidaria</taxon>
        <taxon>Anthozoa</taxon>
        <taxon>Hexacorallia</taxon>
        <taxon>Scleractinia</taxon>
        <taxon>Fungiina</taxon>
        <taxon>Poritidae</taxon>
        <taxon>Porites</taxon>
    </lineage>
</organism>
<reference evidence="3 4" key="1">
    <citation type="submission" date="2022-05" db="EMBL/GenBank/DDBJ databases">
        <authorList>
            <consortium name="Genoscope - CEA"/>
            <person name="William W."/>
        </authorList>
    </citation>
    <scope>NUCLEOTIDE SEQUENCE [LARGE SCALE GENOMIC DNA]</scope>
</reference>
<evidence type="ECO:0000313" key="4">
    <source>
        <dbReference type="Proteomes" id="UP001159405"/>
    </source>
</evidence>
<dbReference type="PANTHER" id="PTHR33309">
    <property type="entry name" value="KERATIN, ULTRA HIGH-SULFUR MATRIX PROTEIN-LIKE"/>
    <property type="match status" value="1"/>
</dbReference>
<feature type="compositionally biased region" description="Basic and acidic residues" evidence="2">
    <location>
        <begin position="100"/>
        <end position="142"/>
    </location>
</feature>
<evidence type="ECO:0000256" key="2">
    <source>
        <dbReference type="SAM" id="MobiDB-lite"/>
    </source>
</evidence>
<evidence type="ECO:0008006" key="5">
    <source>
        <dbReference type="Google" id="ProtNLM"/>
    </source>
</evidence>
<keyword evidence="4" id="KW-1185">Reference proteome</keyword>
<dbReference type="EMBL" id="CALNXK010000180">
    <property type="protein sequence ID" value="CAH3173262.1"/>
    <property type="molecule type" value="Genomic_DNA"/>
</dbReference>
<accession>A0ABN8R3J0</accession>
<name>A0ABN8R3J0_9CNID</name>
<dbReference type="Proteomes" id="UP001159405">
    <property type="component" value="Unassembled WGS sequence"/>
</dbReference>
<sequence length="235" mass="27853">WTDRHDVILCREILIHNPFQYKKSSIQRGQVWNDIAERLVAVDEVRFKSDLDRRGAHDRYNLLANKLRRKLKDERKASGIETDMSEVEVALEDLIEREDESDKQHKENQDQKLKRKEDRQQAEDIHTKSLERLGETQKRKGQDSNLQTKAKKKRATGGDAVVFLRERTEAMVAARKEEVNMKVKQQEAESKRHQDFLELMRQQQQQQQQQMHNMQAMLLQQQQQQTQLIMALVSK</sequence>
<evidence type="ECO:0000256" key="1">
    <source>
        <dbReference type="SAM" id="Coils"/>
    </source>
</evidence>
<proteinExistence type="predicted"/>
<gene>
    <name evidence="3" type="ORF">PLOB_00013570</name>
</gene>
<feature type="non-terminal residue" evidence="3">
    <location>
        <position position="1"/>
    </location>
</feature>
<protein>
    <recommendedName>
        <fullName evidence="5">MADF domain-containing protein</fullName>
    </recommendedName>
</protein>
<comment type="caution">
    <text evidence="3">The sequence shown here is derived from an EMBL/GenBank/DDBJ whole genome shotgun (WGS) entry which is preliminary data.</text>
</comment>
<feature type="region of interest" description="Disordered" evidence="2">
    <location>
        <begin position="95"/>
        <end position="157"/>
    </location>
</feature>
<keyword evidence="1" id="KW-0175">Coiled coil</keyword>
<evidence type="ECO:0000313" key="3">
    <source>
        <dbReference type="EMBL" id="CAH3173262.1"/>
    </source>
</evidence>